<evidence type="ECO:0000313" key="2">
    <source>
        <dbReference type="EMBL" id="KAJ1359953.1"/>
    </source>
</evidence>
<reference evidence="2" key="1">
    <citation type="submission" date="2021-06" db="EMBL/GenBank/DDBJ databases">
        <title>Parelaphostrongylus tenuis whole genome reference sequence.</title>
        <authorList>
            <person name="Garwood T.J."/>
            <person name="Larsen P.A."/>
            <person name="Fountain-Jones N.M."/>
            <person name="Garbe J.R."/>
            <person name="Macchietto M.G."/>
            <person name="Kania S.A."/>
            <person name="Gerhold R.W."/>
            <person name="Richards J.E."/>
            <person name="Wolf T.M."/>
        </authorList>
    </citation>
    <scope>NUCLEOTIDE SEQUENCE</scope>
    <source>
        <strain evidence="2">MNPRO001-30</strain>
        <tissue evidence="2">Meninges</tissue>
    </source>
</reference>
<evidence type="ECO:0000313" key="3">
    <source>
        <dbReference type="Proteomes" id="UP001196413"/>
    </source>
</evidence>
<comment type="caution">
    <text evidence="2">The sequence shown here is derived from an EMBL/GenBank/DDBJ whole genome shotgun (WGS) entry which is preliminary data.</text>
</comment>
<keyword evidence="3" id="KW-1185">Reference proteome</keyword>
<dbReference type="AlphaFoldDB" id="A0AAD5QPV1"/>
<name>A0AAD5QPV1_PARTN</name>
<proteinExistence type="predicted"/>
<sequence length="102" mass="11257">MNIARIFTNSFMLSLLAVISTVLGCRVLSTGQGRTWSFTVTGFTLPVFMVYSTATNVQAQVSGIASSKGAAQGFVQRLVIQTVRWQRFNFELFLIFANPEKA</sequence>
<evidence type="ECO:0000256" key="1">
    <source>
        <dbReference type="SAM" id="SignalP"/>
    </source>
</evidence>
<dbReference type="EMBL" id="JAHQIW010003744">
    <property type="protein sequence ID" value="KAJ1359953.1"/>
    <property type="molecule type" value="Genomic_DNA"/>
</dbReference>
<protein>
    <submittedName>
        <fullName evidence="2">Uncharacterized protein</fullName>
    </submittedName>
</protein>
<feature type="signal peptide" evidence="1">
    <location>
        <begin position="1"/>
        <end position="24"/>
    </location>
</feature>
<dbReference type="PROSITE" id="PS51257">
    <property type="entry name" value="PROKAR_LIPOPROTEIN"/>
    <property type="match status" value="1"/>
</dbReference>
<dbReference type="Proteomes" id="UP001196413">
    <property type="component" value="Unassembled WGS sequence"/>
</dbReference>
<keyword evidence="1" id="KW-0732">Signal</keyword>
<gene>
    <name evidence="2" type="ORF">KIN20_018788</name>
</gene>
<accession>A0AAD5QPV1</accession>
<organism evidence="2 3">
    <name type="scientific">Parelaphostrongylus tenuis</name>
    <name type="common">Meningeal worm</name>
    <dbReference type="NCBI Taxonomy" id="148309"/>
    <lineage>
        <taxon>Eukaryota</taxon>
        <taxon>Metazoa</taxon>
        <taxon>Ecdysozoa</taxon>
        <taxon>Nematoda</taxon>
        <taxon>Chromadorea</taxon>
        <taxon>Rhabditida</taxon>
        <taxon>Rhabditina</taxon>
        <taxon>Rhabditomorpha</taxon>
        <taxon>Strongyloidea</taxon>
        <taxon>Metastrongylidae</taxon>
        <taxon>Parelaphostrongylus</taxon>
    </lineage>
</organism>
<feature type="chain" id="PRO_5042163261" evidence="1">
    <location>
        <begin position="25"/>
        <end position="102"/>
    </location>
</feature>